<dbReference type="PANTHER" id="PTHR45704">
    <property type="entry name" value="RAS-LIKE FAMILY MEMBER 11"/>
    <property type="match status" value="1"/>
</dbReference>
<keyword evidence="5" id="KW-1185">Reference proteome</keyword>
<evidence type="ECO:0000313" key="6">
    <source>
        <dbReference type="RefSeq" id="XP_022111956.1"/>
    </source>
</evidence>
<accession>A0A8B8A7F2</accession>
<evidence type="ECO:0000256" key="3">
    <source>
        <dbReference type="ARBA" id="ARBA00022801"/>
    </source>
</evidence>
<proteinExistence type="inferred from homology"/>
<keyword evidence="3" id="KW-0378">Hydrolase</keyword>
<dbReference type="Proteomes" id="UP000694845">
    <property type="component" value="Unplaced"/>
</dbReference>
<evidence type="ECO:0000256" key="4">
    <source>
        <dbReference type="ARBA" id="ARBA00048098"/>
    </source>
</evidence>
<organism evidence="5 6">
    <name type="scientific">Acanthaster planci</name>
    <name type="common">Crown-of-thorns starfish</name>
    <dbReference type="NCBI Taxonomy" id="133434"/>
    <lineage>
        <taxon>Eukaryota</taxon>
        <taxon>Metazoa</taxon>
        <taxon>Echinodermata</taxon>
        <taxon>Eleutherozoa</taxon>
        <taxon>Asterozoa</taxon>
        <taxon>Asteroidea</taxon>
        <taxon>Valvatacea</taxon>
        <taxon>Valvatida</taxon>
        <taxon>Acanthasteridae</taxon>
        <taxon>Acanthaster</taxon>
    </lineage>
</organism>
<dbReference type="PROSITE" id="PS51419">
    <property type="entry name" value="RAB"/>
    <property type="match status" value="1"/>
</dbReference>
<reference evidence="6" key="1">
    <citation type="submission" date="2025-08" db="UniProtKB">
        <authorList>
            <consortium name="RefSeq"/>
        </authorList>
    </citation>
    <scope>IDENTIFICATION</scope>
</reference>
<name>A0A8B8A7F2_ACAPL</name>
<dbReference type="InterPro" id="IPR001806">
    <property type="entry name" value="Small_GTPase"/>
</dbReference>
<gene>
    <name evidence="6" type="primary">LOC110991098</name>
</gene>
<dbReference type="NCBIfam" id="TIGR00231">
    <property type="entry name" value="small_GTP"/>
    <property type="match status" value="1"/>
</dbReference>
<dbReference type="SUPFAM" id="SSF52540">
    <property type="entry name" value="P-loop containing nucleoside triphosphate hydrolases"/>
    <property type="match status" value="1"/>
</dbReference>
<dbReference type="KEGG" id="aplc:110991098"/>
<comment type="similarity">
    <text evidence="1">Belongs to the small GTPase superfamily. Ras family.</text>
</comment>
<dbReference type="GO" id="GO:0003925">
    <property type="term" value="F:G protein activity"/>
    <property type="evidence" value="ECO:0007669"/>
    <property type="project" value="UniProtKB-EC"/>
</dbReference>
<dbReference type="EC" id="3.6.5.2" evidence="2"/>
<evidence type="ECO:0000256" key="2">
    <source>
        <dbReference type="ARBA" id="ARBA00011984"/>
    </source>
</evidence>
<dbReference type="InterPro" id="IPR005225">
    <property type="entry name" value="Small_GTP-bd"/>
</dbReference>
<protein>
    <recommendedName>
        <fullName evidence="2">small monomeric GTPase</fullName>
        <ecNumber evidence="2">3.6.5.2</ecNumber>
    </recommendedName>
</protein>
<evidence type="ECO:0000256" key="1">
    <source>
        <dbReference type="ARBA" id="ARBA00008344"/>
    </source>
</evidence>
<dbReference type="Gene3D" id="3.40.50.300">
    <property type="entry name" value="P-loop containing nucleotide triphosphate hydrolases"/>
    <property type="match status" value="1"/>
</dbReference>
<evidence type="ECO:0000313" key="5">
    <source>
        <dbReference type="Proteomes" id="UP000694845"/>
    </source>
</evidence>
<dbReference type="RefSeq" id="XP_022111956.1">
    <property type="nucleotide sequence ID" value="XM_022256264.1"/>
</dbReference>
<sequence>MNQRISAVNNVLGFDIVALASNLCSTSYVYFIRLNGVGHGGSRQLFLSTFPHAARLHQQDKLSDYHCYVNTFVENKHVATFYVLGWTLVANFGSRPSVHVGTHFWTNSAKVSRTMSTSSPFGRRKKSGSQTEVKIAVTGVSGVGKSAVTVRFLTKRFIGEYGHEPETKYHHQCKIDGDIVLMEILDTGHENVLTEDVLQWADGLLLVYSITDLRSIEAIRRARNTLEESRNSKAVPVAFTVVANKADLLHLRKVDTTEGERLSKDMGCSFVELSASESYDKIADVFHELYREIKMYKFGTRSTLFGRMFGHTRDKKTMTL</sequence>
<dbReference type="Pfam" id="PF00071">
    <property type="entry name" value="Ras"/>
    <property type="match status" value="1"/>
</dbReference>
<dbReference type="PRINTS" id="PR00449">
    <property type="entry name" value="RASTRNSFRMNG"/>
</dbReference>
<dbReference type="PROSITE" id="PS51421">
    <property type="entry name" value="RAS"/>
    <property type="match status" value="1"/>
</dbReference>
<comment type="catalytic activity">
    <reaction evidence="4">
        <text>GTP + H2O = GDP + phosphate + H(+)</text>
        <dbReference type="Rhea" id="RHEA:19669"/>
        <dbReference type="ChEBI" id="CHEBI:15377"/>
        <dbReference type="ChEBI" id="CHEBI:15378"/>
        <dbReference type="ChEBI" id="CHEBI:37565"/>
        <dbReference type="ChEBI" id="CHEBI:43474"/>
        <dbReference type="ChEBI" id="CHEBI:58189"/>
        <dbReference type="EC" id="3.6.5.2"/>
    </reaction>
</comment>
<dbReference type="GO" id="GO:0005525">
    <property type="term" value="F:GTP binding"/>
    <property type="evidence" value="ECO:0007669"/>
    <property type="project" value="InterPro"/>
</dbReference>
<dbReference type="OrthoDB" id="18798at2759"/>
<dbReference type="OMA" id="ECWFSEV"/>
<dbReference type="InterPro" id="IPR051065">
    <property type="entry name" value="Ras-related_GTPase"/>
</dbReference>
<dbReference type="SMART" id="SM00175">
    <property type="entry name" value="RAB"/>
    <property type="match status" value="1"/>
</dbReference>
<dbReference type="InterPro" id="IPR027417">
    <property type="entry name" value="P-loop_NTPase"/>
</dbReference>
<dbReference type="GeneID" id="110991098"/>
<dbReference type="SMART" id="SM00173">
    <property type="entry name" value="RAS"/>
    <property type="match status" value="1"/>
</dbReference>
<dbReference type="AlphaFoldDB" id="A0A8B8A7F2"/>